<accession>A0ABV9VF45</accession>
<gene>
    <name evidence="1" type="ORF">ACFPL4_26020</name>
</gene>
<evidence type="ECO:0008006" key="3">
    <source>
        <dbReference type="Google" id="ProtNLM"/>
    </source>
</evidence>
<reference evidence="2" key="1">
    <citation type="journal article" date="2019" name="Int. J. Syst. Evol. Microbiol.">
        <title>The Global Catalogue of Microorganisms (GCM) 10K type strain sequencing project: providing services to taxonomists for standard genome sequencing and annotation.</title>
        <authorList>
            <consortium name="The Broad Institute Genomics Platform"/>
            <consortium name="The Broad Institute Genome Sequencing Center for Infectious Disease"/>
            <person name="Wu L."/>
            <person name="Ma J."/>
        </authorList>
    </citation>
    <scope>NUCLEOTIDE SEQUENCE [LARGE SCALE GENOMIC DNA]</scope>
    <source>
        <strain evidence="2">ICMP 257</strain>
    </source>
</reference>
<dbReference type="RefSeq" id="WP_244300205.1">
    <property type="nucleotide sequence ID" value="NZ_JBHSJE010000008.1"/>
</dbReference>
<proteinExistence type="predicted"/>
<sequence>MQAAESLDVHREKFMTLNGCQTAGRQGIDRRHWDREAAEREVRRPVCTGCGTKFTDAPREAAQATDWGTPKDSHPHLCESCKHAAVAAAHEADRQEWPEPLQRGRRA</sequence>
<dbReference type="GeneID" id="31233865"/>
<keyword evidence="2" id="KW-1185">Reference proteome</keyword>
<organism evidence="1 2">
    <name type="scientific">Streptomyces atroolivaceus</name>
    <dbReference type="NCBI Taxonomy" id="66869"/>
    <lineage>
        <taxon>Bacteria</taxon>
        <taxon>Bacillati</taxon>
        <taxon>Actinomycetota</taxon>
        <taxon>Actinomycetes</taxon>
        <taxon>Kitasatosporales</taxon>
        <taxon>Streptomycetaceae</taxon>
        <taxon>Streptomyces</taxon>
    </lineage>
</organism>
<protein>
    <recommendedName>
        <fullName evidence="3">HNH endonuclease</fullName>
    </recommendedName>
</protein>
<name>A0ABV9VF45_STRAZ</name>
<evidence type="ECO:0000313" key="1">
    <source>
        <dbReference type="EMBL" id="MFC4981770.1"/>
    </source>
</evidence>
<dbReference type="Proteomes" id="UP001595908">
    <property type="component" value="Unassembled WGS sequence"/>
</dbReference>
<comment type="caution">
    <text evidence="1">The sequence shown here is derived from an EMBL/GenBank/DDBJ whole genome shotgun (WGS) entry which is preliminary data.</text>
</comment>
<dbReference type="EMBL" id="JBHSJE010000008">
    <property type="protein sequence ID" value="MFC4981770.1"/>
    <property type="molecule type" value="Genomic_DNA"/>
</dbReference>
<evidence type="ECO:0000313" key="2">
    <source>
        <dbReference type="Proteomes" id="UP001595908"/>
    </source>
</evidence>